<comment type="caution">
    <text evidence="1">The sequence shown here is derived from an EMBL/GenBank/DDBJ whole genome shotgun (WGS) entry which is preliminary data.</text>
</comment>
<dbReference type="EMBL" id="JABSTQ010004557">
    <property type="protein sequence ID" value="KAG0441768.1"/>
    <property type="molecule type" value="Genomic_DNA"/>
</dbReference>
<evidence type="ECO:0000313" key="2">
    <source>
        <dbReference type="Proteomes" id="UP000805193"/>
    </source>
</evidence>
<sequence>MEGAKNHLWDSMDGQNLVVIHAGLNDVLQGREQNLGRQIEAGVRKLRATAEGVQIVMCTIPEIQGQSVKTERKVVRANAVIRGLGRELGYEVIDINREVYQPASASPFVADGIHYREHTGRRRTSLQGDQRQHQSRPVERHPPRRRQASQVLWHHLDRCHPQIRSLRLHRVERDRYRQRPALPHLARRLQLPGGALLLEDHPIPQKESITVLGLPINASNSGKSWMAANKNSCTTLHNLIARTAGRSWGNPENTLKRLNRTLVTSAILYVMAFLRLTKTKRDKLEAPNRRGARTALGLPVDTTTEDPLREARLNTLSDLAHDVRIGQVQRLSLTEPSLAILERVRPPSAISTGSIGPKTTGIAFCKEDEEISGTLRINAHLTPAGTLRLAIEAALENVESRTRRFAYAIVAVHADCQAALRQIENTHSAKHPHNTGLPHIRAWNQRSASMGAGARGSEGQRAGQSAGTGGKIQLKPPTTFFSTCARPRRRLSSRINERTRSRPQ</sequence>
<gene>
    <name evidence="1" type="ORF">HPB47_015853</name>
</gene>
<name>A0AC60QTB2_IXOPE</name>
<dbReference type="Proteomes" id="UP000805193">
    <property type="component" value="Unassembled WGS sequence"/>
</dbReference>
<protein>
    <submittedName>
        <fullName evidence="1">Uncharacterized protein</fullName>
    </submittedName>
</protein>
<keyword evidence="2" id="KW-1185">Reference proteome</keyword>
<accession>A0AC60QTB2</accession>
<organism evidence="1 2">
    <name type="scientific">Ixodes persulcatus</name>
    <name type="common">Taiga tick</name>
    <dbReference type="NCBI Taxonomy" id="34615"/>
    <lineage>
        <taxon>Eukaryota</taxon>
        <taxon>Metazoa</taxon>
        <taxon>Ecdysozoa</taxon>
        <taxon>Arthropoda</taxon>
        <taxon>Chelicerata</taxon>
        <taxon>Arachnida</taxon>
        <taxon>Acari</taxon>
        <taxon>Parasitiformes</taxon>
        <taxon>Ixodida</taxon>
        <taxon>Ixodoidea</taxon>
        <taxon>Ixodidae</taxon>
        <taxon>Ixodinae</taxon>
        <taxon>Ixodes</taxon>
    </lineage>
</organism>
<reference evidence="1 2" key="1">
    <citation type="journal article" date="2020" name="Cell">
        <title>Large-Scale Comparative Analyses of Tick Genomes Elucidate Their Genetic Diversity and Vector Capacities.</title>
        <authorList>
            <consortium name="Tick Genome and Microbiome Consortium (TIGMIC)"/>
            <person name="Jia N."/>
            <person name="Wang J."/>
            <person name="Shi W."/>
            <person name="Du L."/>
            <person name="Sun Y."/>
            <person name="Zhan W."/>
            <person name="Jiang J.F."/>
            <person name="Wang Q."/>
            <person name="Zhang B."/>
            <person name="Ji P."/>
            <person name="Bell-Sakyi L."/>
            <person name="Cui X.M."/>
            <person name="Yuan T.T."/>
            <person name="Jiang B.G."/>
            <person name="Yang W.F."/>
            <person name="Lam T.T."/>
            <person name="Chang Q.C."/>
            <person name="Ding S.J."/>
            <person name="Wang X.J."/>
            <person name="Zhu J.G."/>
            <person name="Ruan X.D."/>
            <person name="Zhao L."/>
            <person name="Wei J.T."/>
            <person name="Ye R.Z."/>
            <person name="Que T.C."/>
            <person name="Du C.H."/>
            <person name="Zhou Y.H."/>
            <person name="Cheng J.X."/>
            <person name="Dai P.F."/>
            <person name="Guo W.B."/>
            <person name="Han X.H."/>
            <person name="Huang E.J."/>
            <person name="Li L.F."/>
            <person name="Wei W."/>
            <person name="Gao Y.C."/>
            <person name="Liu J.Z."/>
            <person name="Shao H.Z."/>
            <person name="Wang X."/>
            <person name="Wang C.C."/>
            <person name="Yang T.C."/>
            <person name="Huo Q.B."/>
            <person name="Li W."/>
            <person name="Chen H.Y."/>
            <person name="Chen S.E."/>
            <person name="Zhou L.G."/>
            <person name="Ni X.B."/>
            <person name="Tian J.H."/>
            <person name="Sheng Y."/>
            <person name="Liu T."/>
            <person name="Pan Y.S."/>
            <person name="Xia L.Y."/>
            <person name="Li J."/>
            <person name="Zhao F."/>
            <person name="Cao W.C."/>
        </authorList>
    </citation>
    <scope>NUCLEOTIDE SEQUENCE [LARGE SCALE GENOMIC DNA]</scope>
    <source>
        <strain evidence="1">Iper-2018</strain>
    </source>
</reference>
<proteinExistence type="predicted"/>
<evidence type="ECO:0000313" key="1">
    <source>
        <dbReference type="EMBL" id="KAG0441768.1"/>
    </source>
</evidence>